<dbReference type="STRING" id="1794912.AXX12_04590"/>
<feature type="domain" description="Methyltransferase" evidence="2">
    <location>
        <begin position="46"/>
        <end position="144"/>
    </location>
</feature>
<keyword evidence="1 3" id="KW-0808">Transferase</keyword>
<dbReference type="GO" id="GO:0008168">
    <property type="term" value="F:methyltransferase activity"/>
    <property type="evidence" value="ECO:0007669"/>
    <property type="project" value="UniProtKB-KW"/>
</dbReference>
<dbReference type="OrthoDB" id="9804312at2"/>
<dbReference type="InterPro" id="IPR029063">
    <property type="entry name" value="SAM-dependent_MTases_sf"/>
</dbReference>
<dbReference type="SUPFAM" id="SSF53335">
    <property type="entry name" value="S-adenosyl-L-methionine-dependent methyltransferases"/>
    <property type="match status" value="1"/>
</dbReference>
<comment type="caution">
    <text evidence="3">The sequence shown here is derived from an EMBL/GenBank/DDBJ whole genome shotgun (WGS) entry which is preliminary data.</text>
</comment>
<dbReference type="AlphaFoldDB" id="A0A154BV85"/>
<keyword evidence="3" id="KW-0489">Methyltransferase</keyword>
<evidence type="ECO:0000259" key="2">
    <source>
        <dbReference type="Pfam" id="PF13649"/>
    </source>
</evidence>
<dbReference type="InterPro" id="IPR041698">
    <property type="entry name" value="Methyltransf_25"/>
</dbReference>
<protein>
    <submittedName>
        <fullName evidence="3">6-O-methylguanine DNA methyltransferase</fullName>
    </submittedName>
</protein>
<dbReference type="CDD" id="cd02440">
    <property type="entry name" value="AdoMet_MTases"/>
    <property type="match status" value="1"/>
</dbReference>
<evidence type="ECO:0000256" key="1">
    <source>
        <dbReference type="ARBA" id="ARBA00022679"/>
    </source>
</evidence>
<dbReference type="PANTHER" id="PTHR43861:SF3">
    <property type="entry name" value="PUTATIVE (AFU_ORTHOLOGUE AFUA_2G14390)-RELATED"/>
    <property type="match status" value="1"/>
</dbReference>
<dbReference type="Gene3D" id="3.40.50.150">
    <property type="entry name" value="Vaccinia Virus protein VP39"/>
    <property type="match status" value="1"/>
</dbReference>
<dbReference type="RefSeq" id="WP_066239661.1">
    <property type="nucleotide sequence ID" value="NZ_LSGP01000013.1"/>
</dbReference>
<gene>
    <name evidence="3" type="ORF">AXX12_04590</name>
</gene>
<dbReference type="Pfam" id="PF13649">
    <property type="entry name" value="Methyltransf_25"/>
    <property type="match status" value="1"/>
</dbReference>
<dbReference type="EMBL" id="LSGP01000013">
    <property type="protein sequence ID" value="KYZ77398.1"/>
    <property type="molecule type" value="Genomic_DNA"/>
</dbReference>
<name>A0A154BV85_ANASB</name>
<dbReference type="PANTHER" id="PTHR43861">
    <property type="entry name" value="TRANS-ACONITATE 2-METHYLTRANSFERASE-RELATED"/>
    <property type="match status" value="1"/>
</dbReference>
<accession>A0A154BV85</accession>
<reference evidence="3 4" key="1">
    <citation type="submission" date="2016-02" db="EMBL/GenBank/DDBJ databases">
        <title>Anaerosporomusa subterraneum gen. nov., sp. nov., a spore-forming obligate anaerobe isolated from saprolite.</title>
        <authorList>
            <person name="Choi J.K."/>
            <person name="Shah M."/>
            <person name="Yee N."/>
        </authorList>
    </citation>
    <scope>NUCLEOTIDE SEQUENCE [LARGE SCALE GENOMIC DNA]</scope>
    <source>
        <strain evidence="3 4">RU4</strain>
    </source>
</reference>
<proteinExistence type="predicted"/>
<organism evidence="3 4">
    <name type="scientific">Anaerosporomusa subterranea</name>
    <dbReference type="NCBI Taxonomy" id="1794912"/>
    <lineage>
        <taxon>Bacteria</taxon>
        <taxon>Bacillati</taxon>
        <taxon>Bacillota</taxon>
        <taxon>Negativicutes</taxon>
        <taxon>Acetonemataceae</taxon>
        <taxon>Anaerosporomusa</taxon>
    </lineage>
</organism>
<evidence type="ECO:0000313" key="3">
    <source>
        <dbReference type="EMBL" id="KYZ77398.1"/>
    </source>
</evidence>
<keyword evidence="4" id="KW-1185">Reference proteome</keyword>
<evidence type="ECO:0000313" key="4">
    <source>
        <dbReference type="Proteomes" id="UP000076268"/>
    </source>
</evidence>
<dbReference type="Proteomes" id="UP000076268">
    <property type="component" value="Unassembled WGS sequence"/>
</dbReference>
<dbReference type="GO" id="GO:0032259">
    <property type="term" value="P:methylation"/>
    <property type="evidence" value="ECO:0007669"/>
    <property type="project" value="UniProtKB-KW"/>
</dbReference>
<sequence length="215" mass="24534">MISDLDSQHPHWEKTFTKNQEMFGTEPSEPAQLCANILKQNGLNAILELGAGQGRDTIFFAQQGFRVYALEYTAIGVETIRKKAEDLGISHLVTVIQHDVKNPLPFENATLDVCYSHMLFCMAFTTLELETLSTEIRRVLNDGGLNIYTVRNTDDKHYGTGIHRGEDMYEINGFIVHFFNREKVENLAKGYEIVDVSRFQEGDLPRELFMGILRK</sequence>